<dbReference type="AlphaFoldDB" id="V4LQ21"/>
<feature type="non-terminal residue" evidence="2">
    <location>
        <position position="203"/>
    </location>
</feature>
<feature type="compositionally biased region" description="Low complexity" evidence="1">
    <location>
        <begin position="29"/>
        <end position="38"/>
    </location>
</feature>
<feature type="region of interest" description="Disordered" evidence="1">
    <location>
        <begin position="1"/>
        <end position="67"/>
    </location>
</feature>
<evidence type="ECO:0000313" key="2">
    <source>
        <dbReference type="EMBL" id="ESQ44552.1"/>
    </source>
</evidence>
<name>V4LQ21_EUTSA</name>
<protein>
    <submittedName>
        <fullName evidence="2">Uncharacterized protein</fullName>
    </submittedName>
</protein>
<dbReference type="Proteomes" id="UP000030689">
    <property type="component" value="Unassembled WGS sequence"/>
</dbReference>
<dbReference type="KEGG" id="eus:EUTSA_v10003484mg"/>
<dbReference type="PANTHER" id="PTHR35046:SF26">
    <property type="entry name" value="RNA-DIRECTED DNA POLYMERASE"/>
    <property type="match status" value="1"/>
</dbReference>
<reference evidence="2 3" key="1">
    <citation type="journal article" date="2013" name="Front. Plant Sci.">
        <title>The Reference Genome of the Halophytic Plant Eutrema salsugineum.</title>
        <authorList>
            <person name="Yang R."/>
            <person name="Jarvis D.E."/>
            <person name="Chen H."/>
            <person name="Beilstein M.A."/>
            <person name="Grimwood J."/>
            <person name="Jenkins J."/>
            <person name="Shu S."/>
            <person name="Prochnik S."/>
            <person name="Xin M."/>
            <person name="Ma C."/>
            <person name="Schmutz J."/>
            <person name="Wing R.A."/>
            <person name="Mitchell-Olds T."/>
            <person name="Schumaker K.S."/>
            <person name="Wang X."/>
        </authorList>
    </citation>
    <scope>NUCLEOTIDE SEQUENCE [LARGE SCALE GENOMIC DNA]</scope>
</reference>
<feature type="compositionally biased region" description="Basic residues" evidence="1">
    <location>
        <begin position="45"/>
        <end position="58"/>
    </location>
</feature>
<dbReference type="PANTHER" id="PTHR35046">
    <property type="entry name" value="ZINC KNUCKLE (CCHC-TYPE) FAMILY PROTEIN"/>
    <property type="match status" value="1"/>
</dbReference>
<proteinExistence type="predicted"/>
<gene>
    <name evidence="2" type="ORF">EUTSA_v10003484mg</name>
</gene>
<dbReference type="EMBL" id="KI517447">
    <property type="protein sequence ID" value="ESQ44552.1"/>
    <property type="molecule type" value="Genomic_DNA"/>
</dbReference>
<accession>V4LQ21</accession>
<keyword evidence="3" id="KW-1185">Reference proteome</keyword>
<sequence>MVLAVNARNADAQNQLRRRRVVEVESSNEESGGFSQRSDSNHDDRRRRRRDNHPRQQQHRREEEFKVDFSVFQEPQKRTMTCFVHGLNEEIASKVELQSFWTLADVKKLAIKIEKQVKTGKKPFTRSYNTVTSFNPKIASKGDASSSTKKEEKKPTATPTDLNCEEEDECPNRRVMTFQDIQEIEEELKHDSLDLAVVDQNPQ</sequence>
<organism evidence="2 3">
    <name type="scientific">Eutrema salsugineum</name>
    <name type="common">Saltwater cress</name>
    <name type="synonym">Sisymbrium salsugineum</name>
    <dbReference type="NCBI Taxonomy" id="72664"/>
    <lineage>
        <taxon>Eukaryota</taxon>
        <taxon>Viridiplantae</taxon>
        <taxon>Streptophyta</taxon>
        <taxon>Embryophyta</taxon>
        <taxon>Tracheophyta</taxon>
        <taxon>Spermatophyta</taxon>
        <taxon>Magnoliopsida</taxon>
        <taxon>eudicotyledons</taxon>
        <taxon>Gunneridae</taxon>
        <taxon>Pentapetalae</taxon>
        <taxon>rosids</taxon>
        <taxon>malvids</taxon>
        <taxon>Brassicales</taxon>
        <taxon>Brassicaceae</taxon>
        <taxon>Eutremeae</taxon>
        <taxon>Eutrema</taxon>
    </lineage>
</organism>
<feature type="region of interest" description="Disordered" evidence="1">
    <location>
        <begin position="135"/>
        <end position="169"/>
    </location>
</feature>
<evidence type="ECO:0000256" key="1">
    <source>
        <dbReference type="SAM" id="MobiDB-lite"/>
    </source>
</evidence>
<evidence type="ECO:0000313" key="3">
    <source>
        <dbReference type="Proteomes" id="UP000030689"/>
    </source>
</evidence>
<dbReference type="Gramene" id="ESQ44552">
    <property type="protein sequence ID" value="ESQ44552"/>
    <property type="gene ID" value="EUTSA_v10003484mg"/>
</dbReference>